<dbReference type="InterPro" id="IPR001525">
    <property type="entry name" value="C5_MeTfrase"/>
</dbReference>
<keyword evidence="3 5" id="KW-0808">Transferase</keyword>
<feature type="active site" evidence="5">
    <location>
        <position position="400"/>
    </location>
</feature>
<dbReference type="Proteomes" id="UP001492380">
    <property type="component" value="Unassembled WGS sequence"/>
</dbReference>
<dbReference type="PANTHER" id="PTHR10629">
    <property type="entry name" value="CYTOSINE-SPECIFIC METHYLTRANSFERASE"/>
    <property type="match status" value="1"/>
</dbReference>
<evidence type="ECO:0000313" key="8">
    <source>
        <dbReference type="Proteomes" id="UP001492380"/>
    </source>
</evidence>
<evidence type="ECO:0000256" key="4">
    <source>
        <dbReference type="ARBA" id="ARBA00022691"/>
    </source>
</evidence>
<sequence>MPSQRGLSVDDPITLMDDEYQIADIIDLEHFEEANNFGEVLIIDDSDDSDHEVEIIEPIVSKKRPIKLRNQPPQHPWQYIDSTTVEEKKQELGPRGSRITIGDTIEFVSADSSRNDFLRVFHILRNAKTGEIRLRGLRFRRHQFIAPLLTLTLNEVCLHARIYSGQIDERPYVEQGLHEIPVNLFVKKRRLIVTDRPFPELSWRESISINRETPDIEKYYKCKQQIFDGEVLVCRTIFIQTYEQGMDLKGSQRQCQNELRRLTLYEADDGNGLLKGPSAPSVDAQQMPSSPIGPTSPLKRKRDVERKGEIELAYDEDMRRHTFGDVFCGAGGASCGAKMAGLKVIFGVDNDKLACEAFRKNFVNAEVCEKNAQDYVAEGKPENEIEVLPHVDILHLSPPCQFFSPAHTTAGKNDEKNSAAIFSVGPLVQQVRPRIATMEETNGLTHNKHIGWFYSMLSGVHKQGYSVRWAVIRCLAYGCTQPRPRLFMIASAPGVPLPPFPRFTHGPPERETYEKGLQQFTSLRAAADNIPQGTTQHNPEDPDLKLLHEEPPRDPDLHSKRTLLTNNESDVYHWDGKRKYTIRELACLQGFPLNHEFTGNRADMRRQIGNAVPPMVYQKIIRECREVLKRVDQDRATRRRLDSPDIIPIEVERLPEAADITVIQSVEDAMNNPIFPPIVAMTPASHDMRQRDTSITVGPGDNLPPGDVGQVIVIDDEPERDLVLADGAYDEDDEAPMPEIFYITSTDEKYGHKFAATDNGNFTSPLDTPSRSSISMRYRRALSAPCEGSGAGSEDVTSEEGGERRFSGAVARRVFDQRSGTVSREESRYVTPNEGLPLTSTEDVNSEIQYVTVYNDDEVNGGTVGSSTLQTGSDFHAVSTSPAPDPSIRARGMMRTLSLNPDETEAGDEVGGEVQGSGAVVIVIDDD</sequence>
<dbReference type="SUPFAM" id="SSF53335">
    <property type="entry name" value="S-adenosyl-L-methionine-dependent methyltransferases"/>
    <property type="match status" value="1"/>
</dbReference>
<feature type="region of interest" description="Disordered" evidence="6">
    <location>
        <begin position="529"/>
        <end position="559"/>
    </location>
</feature>
<dbReference type="InterPro" id="IPR050390">
    <property type="entry name" value="C5-Methyltransferase"/>
</dbReference>
<evidence type="ECO:0000256" key="3">
    <source>
        <dbReference type="ARBA" id="ARBA00022679"/>
    </source>
</evidence>
<organism evidence="7 8">
    <name type="scientific">Phyllosticta capitalensis</name>
    <dbReference type="NCBI Taxonomy" id="121624"/>
    <lineage>
        <taxon>Eukaryota</taxon>
        <taxon>Fungi</taxon>
        <taxon>Dikarya</taxon>
        <taxon>Ascomycota</taxon>
        <taxon>Pezizomycotina</taxon>
        <taxon>Dothideomycetes</taxon>
        <taxon>Dothideomycetes incertae sedis</taxon>
        <taxon>Botryosphaeriales</taxon>
        <taxon>Phyllostictaceae</taxon>
        <taxon>Phyllosticta</taxon>
    </lineage>
</organism>
<gene>
    <name evidence="7" type="ORF">HDK90DRAFT_193294</name>
</gene>
<dbReference type="EMBL" id="JBBWRZ010000003">
    <property type="protein sequence ID" value="KAK8240723.1"/>
    <property type="molecule type" value="Genomic_DNA"/>
</dbReference>
<keyword evidence="8" id="KW-1185">Reference proteome</keyword>
<accession>A0ABR1YXM9</accession>
<feature type="compositionally biased region" description="Polar residues" evidence="6">
    <location>
        <begin position="283"/>
        <end position="293"/>
    </location>
</feature>
<reference evidence="7 8" key="1">
    <citation type="submission" date="2024-04" db="EMBL/GenBank/DDBJ databases">
        <title>Phyllosticta paracitricarpa is synonymous to the EU quarantine fungus P. citricarpa based on phylogenomic analyses.</title>
        <authorList>
            <consortium name="Lawrence Berkeley National Laboratory"/>
            <person name="Van Ingen-Buijs V.A."/>
            <person name="Van Westerhoven A.C."/>
            <person name="Haridas S."/>
            <person name="Skiadas P."/>
            <person name="Martin F."/>
            <person name="Groenewald J.Z."/>
            <person name="Crous P.W."/>
            <person name="Seidl M.F."/>
        </authorList>
    </citation>
    <scope>NUCLEOTIDE SEQUENCE [LARGE SCALE GENOMIC DNA]</scope>
    <source>
        <strain evidence="7 8">CBS 123374</strain>
    </source>
</reference>
<feature type="region of interest" description="Disordered" evidence="6">
    <location>
        <begin position="783"/>
        <end position="805"/>
    </location>
</feature>
<dbReference type="GO" id="GO:0032259">
    <property type="term" value="P:methylation"/>
    <property type="evidence" value="ECO:0007669"/>
    <property type="project" value="UniProtKB-KW"/>
</dbReference>
<keyword evidence="2 5" id="KW-0489">Methyltransferase</keyword>
<feature type="region of interest" description="Disordered" evidence="6">
    <location>
        <begin position="275"/>
        <end position="304"/>
    </location>
</feature>
<dbReference type="InterPro" id="IPR029063">
    <property type="entry name" value="SAM-dependent_MTases_sf"/>
</dbReference>
<dbReference type="Gene3D" id="3.90.120.10">
    <property type="entry name" value="DNA Methylase, subunit A, domain 2"/>
    <property type="match status" value="1"/>
</dbReference>
<evidence type="ECO:0000256" key="2">
    <source>
        <dbReference type="ARBA" id="ARBA00022603"/>
    </source>
</evidence>
<dbReference type="Pfam" id="PF00145">
    <property type="entry name" value="DNA_methylase"/>
    <property type="match status" value="2"/>
</dbReference>
<evidence type="ECO:0000256" key="6">
    <source>
        <dbReference type="SAM" id="MobiDB-lite"/>
    </source>
</evidence>
<dbReference type="EC" id="2.1.1.37" evidence="1"/>
<comment type="similarity">
    <text evidence="5">Belongs to the class I-like SAM-binding methyltransferase superfamily. C5-methyltransferase family.</text>
</comment>
<dbReference type="GO" id="GO:0008168">
    <property type="term" value="F:methyltransferase activity"/>
    <property type="evidence" value="ECO:0007669"/>
    <property type="project" value="UniProtKB-KW"/>
</dbReference>
<dbReference type="PROSITE" id="PS51679">
    <property type="entry name" value="SAM_MT_C5"/>
    <property type="match status" value="1"/>
</dbReference>
<comment type="caution">
    <text evidence="7">The sequence shown here is derived from an EMBL/GenBank/DDBJ whole genome shotgun (WGS) entry which is preliminary data.</text>
</comment>
<evidence type="ECO:0000256" key="5">
    <source>
        <dbReference type="PROSITE-ProRule" id="PRU01016"/>
    </source>
</evidence>
<evidence type="ECO:0000313" key="7">
    <source>
        <dbReference type="EMBL" id="KAK8240723.1"/>
    </source>
</evidence>
<proteinExistence type="inferred from homology"/>
<dbReference type="Gene3D" id="3.40.50.150">
    <property type="entry name" value="Vaccinia Virus protein VP39"/>
    <property type="match status" value="1"/>
</dbReference>
<protein>
    <recommendedName>
        <fullName evidence="1">DNA (cytosine-5-)-methyltransferase</fullName>
        <ecNumber evidence="1">2.1.1.37</ecNumber>
    </recommendedName>
</protein>
<dbReference type="PANTHER" id="PTHR10629:SF52">
    <property type="entry name" value="DNA (CYTOSINE-5)-METHYLTRANSFERASE 1"/>
    <property type="match status" value="1"/>
</dbReference>
<name>A0ABR1YXM9_9PEZI</name>
<keyword evidence="4 5" id="KW-0949">S-adenosyl-L-methionine</keyword>
<feature type="compositionally biased region" description="Basic and acidic residues" evidence="6">
    <location>
        <begin position="538"/>
        <end position="559"/>
    </location>
</feature>
<evidence type="ECO:0000256" key="1">
    <source>
        <dbReference type="ARBA" id="ARBA00011975"/>
    </source>
</evidence>